<dbReference type="Proteomes" id="UP000596035">
    <property type="component" value="Chromosome"/>
</dbReference>
<protein>
    <recommendedName>
        <fullName evidence="3">DUF5655 domain-containing protein</fullName>
    </recommendedName>
</protein>
<evidence type="ECO:0000313" key="2">
    <source>
        <dbReference type="Proteomes" id="UP000596035"/>
    </source>
</evidence>
<proteinExistence type="predicted"/>
<sequence>MMDTLEEVYGALTGQGRLEWIGEKKSAAVLYFSRGRKQYKVYFDDSNVEISVKKRLFGNEYWDSIGQRRYISPEDSLDDVFETVMWCVKEYGWRGR</sequence>
<dbReference type="EMBL" id="CP065321">
    <property type="protein sequence ID" value="QQR30515.1"/>
    <property type="molecule type" value="Genomic_DNA"/>
</dbReference>
<evidence type="ECO:0008006" key="3">
    <source>
        <dbReference type="Google" id="ProtNLM"/>
    </source>
</evidence>
<organism evidence="1 2">
    <name type="scientific">Acutalibacter muris</name>
    <dbReference type="NCBI Taxonomy" id="1796620"/>
    <lineage>
        <taxon>Bacteria</taxon>
        <taxon>Bacillati</taxon>
        <taxon>Bacillota</taxon>
        <taxon>Clostridia</taxon>
        <taxon>Eubacteriales</taxon>
        <taxon>Acutalibacteraceae</taxon>
        <taxon>Acutalibacter</taxon>
    </lineage>
</organism>
<accession>A0AA92QWV9</accession>
<gene>
    <name evidence="1" type="ORF">I5Q82_01915</name>
</gene>
<dbReference type="AlphaFoldDB" id="A0AA92QWV9"/>
<name>A0AA92QWV9_9FIRM</name>
<dbReference type="RefSeq" id="WP_157130704.1">
    <property type="nucleotide sequence ID" value="NZ_CAJTCQ010000009.1"/>
</dbReference>
<reference evidence="1 2" key="1">
    <citation type="submission" date="2020-11" db="EMBL/GenBank/DDBJ databases">
        <title>Closed and high quality bacterial genomes of the OMM12 community.</title>
        <authorList>
            <person name="Marbouty M."/>
            <person name="Lamy-Besnier Q."/>
            <person name="Debarbieux L."/>
            <person name="Koszul R."/>
        </authorList>
    </citation>
    <scope>NUCLEOTIDE SEQUENCE [LARGE SCALE GENOMIC DNA]</scope>
    <source>
        <strain evidence="1 2">KB18</strain>
    </source>
</reference>
<evidence type="ECO:0000313" key="1">
    <source>
        <dbReference type="EMBL" id="QQR30515.1"/>
    </source>
</evidence>